<reference evidence="1 2" key="1">
    <citation type="submission" date="2019-03" db="EMBL/GenBank/DDBJ databases">
        <title>Single cell metagenomics reveals metabolic interactions within the superorganism composed of flagellate Streblomastix strix and complex community of Bacteroidetes bacteria on its surface.</title>
        <authorList>
            <person name="Treitli S.C."/>
            <person name="Kolisko M."/>
            <person name="Husnik F."/>
            <person name="Keeling P."/>
            <person name="Hampl V."/>
        </authorList>
    </citation>
    <scope>NUCLEOTIDE SEQUENCE [LARGE SCALE GENOMIC DNA]</scope>
    <source>
        <strain evidence="1">ST1C</strain>
    </source>
</reference>
<evidence type="ECO:0000313" key="2">
    <source>
        <dbReference type="Proteomes" id="UP000324800"/>
    </source>
</evidence>
<protein>
    <recommendedName>
        <fullName evidence="3">BAR domain-containing protein</fullName>
    </recommendedName>
</protein>
<gene>
    <name evidence="1" type="ORF">EZS28_037458</name>
</gene>
<evidence type="ECO:0008006" key="3">
    <source>
        <dbReference type="Google" id="ProtNLM"/>
    </source>
</evidence>
<name>A0A5J4UBL7_9EUKA</name>
<dbReference type="InterPro" id="IPR027267">
    <property type="entry name" value="AH/BAR_dom_sf"/>
</dbReference>
<accession>A0A5J4UBL7</accession>
<dbReference type="SUPFAM" id="SSF103657">
    <property type="entry name" value="BAR/IMD domain-like"/>
    <property type="match status" value="1"/>
</dbReference>
<dbReference type="AlphaFoldDB" id="A0A5J4UBL7"/>
<dbReference type="Proteomes" id="UP000324800">
    <property type="component" value="Unassembled WGS sequence"/>
</dbReference>
<proteinExistence type="predicted"/>
<dbReference type="Gene3D" id="1.20.1270.60">
    <property type="entry name" value="Arfaptin homology (AH) domain/BAR domain"/>
    <property type="match status" value="1"/>
</dbReference>
<dbReference type="OrthoDB" id="10485552at2759"/>
<dbReference type="EMBL" id="SNRW01018775">
    <property type="protein sequence ID" value="KAA6367015.1"/>
    <property type="molecule type" value="Genomic_DNA"/>
</dbReference>
<organism evidence="1 2">
    <name type="scientific">Streblomastix strix</name>
    <dbReference type="NCBI Taxonomy" id="222440"/>
    <lineage>
        <taxon>Eukaryota</taxon>
        <taxon>Metamonada</taxon>
        <taxon>Preaxostyla</taxon>
        <taxon>Oxymonadida</taxon>
        <taxon>Streblomastigidae</taxon>
        <taxon>Streblomastix</taxon>
    </lineage>
</organism>
<feature type="non-terminal residue" evidence="1">
    <location>
        <position position="231"/>
    </location>
</feature>
<sequence length="231" mass="26957">MFEKFKQKASNLGQKALVKLGQAQAFKEDDDFLRRIANFKETRLEYQAILLAGKKMIETEQAALAARTAYFDRVLLFASKQSTIDPRVTQYMEALKQYEQYQNDNIQAQAKDIVNGVDEFITQVIEPTRDIKNDLSDLRTSRDAALREKQASMQQQDPIKVQQCANEWKRMDEKYQVDRAVLLANVDYVEEKKNHDLLQYTAQFFEQQYTMNATTYSDMARIEPQVKQTLQ</sequence>
<evidence type="ECO:0000313" key="1">
    <source>
        <dbReference type="EMBL" id="KAA6367015.1"/>
    </source>
</evidence>
<comment type="caution">
    <text evidence="1">The sequence shown here is derived from an EMBL/GenBank/DDBJ whole genome shotgun (WGS) entry which is preliminary data.</text>
</comment>